<name>A0A941ELN6_9ACTN</name>
<dbReference type="AlphaFoldDB" id="A0A941ELN6"/>
<evidence type="ECO:0000313" key="5">
    <source>
        <dbReference type="EMBL" id="MBR7829849.1"/>
    </source>
</evidence>
<dbReference type="Gene3D" id="3.40.190.10">
    <property type="entry name" value="Periplasmic binding protein-like II"/>
    <property type="match status" value="2"/>
</dbReference>
<dbReference type="PROSITE" id="PS51257">
    <property type="entry name" value="PROKAR_LIPOPROTEIN"/>
    <property type="match status" value="1"/>
</dbReference>
<organism evidence="5 6">
    <name type="scientific">Actinospica acidithermotolerans</name>
    <dbReference type="NCBI Taxonomy" id="2828514"/>
    <lineage>
        <taxon>Bacteria</taxon>
        <taxon>Bacillati</taxon>
        <taxon>Actinomycetota</taxon>
        <taxon>Actinomycetes</taxon>
        <taxon>Catenulisporales</taxon>
        <taxon>Actinospicaceae</taxon>
        <taxon>Actinospica</taxon>
    </lineage>
</organism>
<evidence type="ECO:0000256" key="2">
    <source>
        <dbReference type="ARBA" id="ARBA00022448"/>
    </source>
</evidence>
<dbReference type="GO" id="GO:0055052">
    <property type="term" value="C:ATP-binding cassette (ABC) transporter complex, substrate-binding subunit-containing"/>
    <property type="evidence" value="ECO:0007669"/>
    <property type="project" value="TreeGrafter"/>
</dbReference>
<dbReference type="GO" id="GO:0042956">
    <property type="term" value="P:maltodextrin transmembrane transport"/>
    <property type="evidence" value="ECO:0007669"/>
    <property type="project" value="TreeGrafter"/>
</dbReference>
<dbReference type="RefSeq" id="WP_212520981.1">
    <property type="nucleotide sequence ID" value="NZ_JAGSOH010000103.1"/>
</dbReference>
<sequence>MKRKKLAALACATASVALVASACSSSSSSGSSNAGSSTSVLSTAGAGKTINVWIMTDAQKGWPDVVNQAVSRFEKATGAKVKINWTTWSGYTTKIQAAIQAGGANEPDVVEIGDTDTASFIANQELYDLTSAKSQFDNSSTWLKALTASSSSADGSKLYAVPYYAGDRMAIYRTDLFSKAGLSVPTTLDQLESDAAVLKAKAGDPSLVPYYVPGKDWYVALSFVFGAGGGIATDSGGKWTGTLESAASEQGLATWAKLEADSSTAGQTKDETDQDAVMAQGHTGLIFGAGWEASSVTAATGGGNPKLANDISTFAIPGTTAGTVTPTFLGGSDLAVPANAPNAALGAEFVKYYTDTTSETLLAKYAMPNNTTLMSTFEAGSSANKVAGQAAADSWFVPNTPAWTNVESQNVLQNMLESIATGKQSVDAAAKAADTQIATILNGS</sequence>
<dbReference type="Proteomes" id="UP000676325">
    <property type="component" value="Unassembled WGS sequence"/>
</dbReference>
<proteinExistence type="inferred from homology"/>
<comment type="similarity">
    <text evidence="1">Belongs to the bacterial solute-binding protein 1 family.</text>
</comment>
<evidence type="ECO:0000256" key="4">
    <source>
        <dbReference type="SAM" id="SignalP"/>
    </source>
</evidence>
<protein>
    <submittedName>
        <fullName evidence="5">Extracellular solute-binding protein</fullName>
    </submittedName>
</protein>
<evidence type="ECO:0000256" key="3">
    <source>
        <dbReference type="ARBA" id="ARBA00022729"/>
    </source>
</evidence>
<dbReference type="PANTHER" id="PTHR30061">
    <property type="entry name" value="MALTOSE-BINDING PERIPLASMIC PROTEIN"/>
    <property type="match status" value="1"/>
</dbReference>
<feature type="signal peptide" evidence="4">
    <location>
        <begin position="1"/>
        <end position="22"/>
    </location>
</feature>
<dbReference type="PANTHER" id="PTHR30061:SF50">
    <property type="entry name" value="MALTOSE_MALTODEXTRIN-BINDING PERIPLASMIC PROTEIN"/>
    <property type="match status" value="1"/>
</dbReference>
<evidence type="ECO:0000256" key="1">
    <source>
        <dbReference type="ARBA" id="ARBA00008520"/>
    </source>
</evidence>
<dbReference type="EMBL" id="JAGSOH010000103">
    <property type="protein sequence ID" value="MBR7829849.1"/>
    <property type="molecule type" value="Genomic_DNA"/>
</dbReference>
<accession>A0A941ELN6</accession>
<dbReference type="GO" id="GO:1901982">
    <property type="term" value="F:maltose binding"/>
    <property type="evidence" value="ECO:0007669"/>
    <property type="project" value="TreeGrafter"/>
</dbReference>
<reference evidence="5" key="1">
    <citation type="submission" date="2021-04" db="EMBL/GenBank/DDBJ databases">
        <title>Genome based classification of Actinospica acidithermotolerans sp. nov., an actinobacterium isolated from an Indonesian hot spring.</title>
        <authorList>
            <person name="Kusuma A.B."/>
            <person name="Putra K.E."/>
            <person name="Nafisah S."/>
            <person name="Loh J."/>
            <person name="Nouioui I."/>
            <person name="Goodfellow M."/>
        </authorList>
    </citation>
    <scope>NUCLEOTIDE SEQUENCE</scope>
    <source>
        <strain evidence="5">MGRD01-02</strain>
    </source>
</reference>
<keyword evidence="2" id="KW-0813">Transport</keyword>
<dbReference type="GO" id="GO:0015768">
    <property type="term" value="P:maltose transport"/>
    <property type="evidence" value="ECO:0007669"/>
    <property type="project" value="TreeGrafter"/>
</dbReference>
<gene>
    <name evidence="5" type="ORF">KDK95_26325</name>
</gene>
<feature type="chain" id="PRO_5039543740" evidence="4">
    <location>
        <begin position="23"/>
        <end position="444"/>
    </location>
</feature>
<keyword evidence="6" id="KW-1185">Reference proteome</keyword>
<keyword evidence="3 4" id="KW-0732">Signal</keyword>
<evidence type="ECO:0000313" key="6">
    <source>
        <dbReference type="Proteomes" id="UP000676325"/>
    </source>
</evidence>
<comment type="caution">
    <text evidence="5">The sequence shown here is derived from an EMBL/GenBank/DDBJ whole genome shotgun (WGS) entry which is preliminary data.</text>
</comment>
<dbReference type="InterPro" id="IPR006059">
    <property type="entry name" value="SBP"/>
</dbReference>
<dbReference type="Pfam" id="PF01547">
    <property type="entry name" value="SBP_bac_1"/>
    <property type="match status" value="1"/>
</dbReference>
<dbReference type="SUPFAM" id="SSF53850">
    <property type="entry name" value="Periplasmic binding protein-like II"/>
    <property type="match status" value="1"/>
</dbReference>